<evidence type="ECO:0000256" key="1">
    <source>
        <dbReference type="ARBA" id="ARBA00022729"/>
    </source>
</evidence>
<dbReference type="InterPro" id="IPR015304">
    <property type="entry name" value="ZinT_dom"/>
</dbReference>
<name>A0A078M1D1_9BACL</name>
<evidence type="ECO:0000313" key="4">
    <source>
        <dbReference type="EMBL" id="CEA00025.1"/>
    </source>
</evidence>
<feature type="domain" description="ZinT" evidence="3">
    <location>
        <begin position="13"/>
        <end position="183"/>
    </location>
</feature>
<evidence type="ECO:0000256" key="2">
    <source>
        <dbReference type="ARBA" id="ARBA00022833"/>
    </source>
</evidence>
<dbReference type="SUPFAM" id="SSF50814">
    <property type="entry name" value="Lipocalins"/>
    <property type="match status" value="1"/>
</dbReference>
<accession>A0A078M1D1</accession>
<evidence type="ECO:0000259" key="3">
    <source>
        <dbReference type="Pfam" id="PF09223"/>
    </source>
</evidence>
<protein>
    <submittedName>
        <fullName evidence="4">Metal-binding protein ZinT</fullName>
    </submittedName>
</protein>
<dbReference type="Pfam" id="PF09223">
    <property type="entry name" value="ZinT"/>
    <property type="match status" value="1"/>
</dbReference>
<dbReference type="HOGENOM" id="CLU_072001_1_0_9"/>
<keyword evidence="2" id="KW-0862">Zinc</keyword>
<reference evidence="4" key="1">
    <citation type="submission" date="2014-07" db="EMBL/GenBank/DDBJ databases">
        <authorList>
            <person name="Urmite Genomes Urmite Genomes"/>
        </authorList>
    </citation>
    <scope>NUCLEOTIDE SEQUENCE</scope>
    <source>
        <strain evidence="4">13S34_air</strain>
    </source>
</reference>
<dbReference type="InterPro" id="IPR012674">
    <property type="entry name" value="Calycin"/>
</dbReference>
<dbReference type="Gene3D" id="2.40.128.20">
    <property type="match status" value="1"/>
</dbReference>
<dbReference type="AlphaFoldDB" id="A0A078M1D1"/>
<gene>
    <name evidence="4" type="primary">zinT</name>
    <name evidence="4" type="ORF">BN1050_00417</name>
</gene>
<dbReference type="EMBL" id="LN483073">
    <property type="protein sequence ID" value="CEA00025.1"/>
    <property type="molecule type" value="Genomic_DNA"/>
</dbReference>
<keyword evidence="1" id="KW-0732">Signal</keyword>
<sequence>MNIRTSTNTNIRMSTQSVKDRALTDWQGDWQSIYPLLQDGTLDAVFEHKAEHDPSKTPEAYKAYYEEGYKTTTERIVIDGDQVTFYEKNQPHTGTIAYDGYEILTYDKGNRGVRYIFKQTGEVEGVPAFIQFSDHIIAPQKSGHFHLYWGDDRAKLLEEVTHWPTYFPAAMTKDDILHDMLAH</sequence>
<dbReference type="PATRIC" id="fig|1461583.4.peg.390"/>
<organism evidence="4">
    <name type="scientific">Metalysinibacillus saudimassiliensis</name>
    <dbReference type="NCBI Taxonomy" id="1461583"/>
    <lineage>
        <taxon>Bacteria</taxon>
        <taxon>Bacillati</taxon>
        <taxon>Bacillota</taxon>
        <taxon>Bacilli</taxon>
        <taxon>Bacillales</taxon>
        <taxon>Caryophanaceae</taxon>
        <taxon>Metalysinibacillus</taxon>
    </lineage>
</organism>
<proteinExistence type="predicted"/>
<dbReference type="GO" id="GO:0008270">
    <property type="term" value="F:zinc ion binding"/>
    <property type="evidence" value="ECO:0007669"/>
    <property type="project" value="InterPro"/>
</dbReference>